<dbReference type="EMBL" id="CP011502">
    <property type="protein sequence ID" value="ALX05542.1"/>
    <property type="molecule type" value="Genomic_DNA"/>
</dbReference>
<dbReference type="AlphaFoldDB" id="A0A0U4CR16"/>
<dbReference type="GO" id="GO:0008168">
    <property type="term" value="F:methyltransferase activity"/>
    <property type="evidence" value="ECO:0007669"/>
    <property type="project" value="UniProtKB-KW"/>
</dbReference>
<dbReference type="KEGG" id="aer:AERYTH_12965"/>
<keyword evidence="2" id="KW-0808">Transferase</keyword>
<dbReference type="InterPro" id="IPR024775">
    <property type="entry name" value="DinB-like"/>
</dbReference>
<dbReference type="GO" id="GO:0032259">
    <property type="term" value="P:methylation"/>
    <property type="evidence" value="ECO:0007669"/>
    <property type="project" value="UniProtKB-KW"/>
</dbReference>
<gene>
    <name evidence="2" type="ORF">AERYTH_12965</name>
</gene>
<dbReference type="STRING" id="2041.AERYTH_12965"/>
<reference evidence="2 3" key="1">
    <citation type="journal article" date="1991" name="Int. J. Syst. Bacteriol.">
        <title>Description of the erythromycin-producing bacterium Arthrobacter sp. strain NRRL B-3381 as Aeromicrobium erythreum gen. nov., sp. nov.</title>
        <authorList>
            <person name="Miller E.S."/>
            <person name="Woese C.R."/>
            <person name="Brenner S."/>
        </authorList>
    </citation>
    <scope>NUCLEOTIDE SEQUENCE [LARGE SCALE GENOMIC DNA]</scope>
    <source>
        <strain evidence="2 3">AR18</strain>
    </source>
</reference>
<accession>A0A0U4CR16</accession>
<dbReference type="InterPro" id="IPR034660">
    <property type="entry name" value="DinB/YfiT-like"/>
</dbReference>
<evidence type="ECO:0000313" key="3">
    <source>
        <dbReference type="Proteomes" id="UP000067689"/>
    </source>
</evidence>
<name>A0A0U4CR16_9ACTN</name>
<keyword evidence="3" id="KW-1185">Reference proteome</keyword>
<organism evidence="2 3">
    <name type="scientific">Aeromicrobium erythreum</name>
    <dbReference type="NCBI Taxonomy" id="2041"/>
    <lineage>
        <taxon>Bacteria</taxon>
        <taxon>Bacillati</taxon>
        <taxon>Actinomycetota</taxon>
        <taxon>Actinomycetes</taxon>
        <taxon>Propionibacteriales</taxon>
        <taxon>Nocardioidaceae</taxon>
        <taxon>Aeromicrobium</taxon>
    </lineage>
</organism>
<feature type="domain" description="DinB-like" evidence="1">
    <location>
        <begin position="47"/>
        <end position="176"/>
    </location>
</feature>
<sequence length="181" mass="20154">MSTTDASRDPAIVPDDKDWTWVLREPCPECGLVTGEVEAAAVGTLVRDSLSRWRRVLDRADVARRRRPDVWSDLEYACHVRDVLSVMHDRLRLMLLEDDARFANWDQDATAVDDDYAGQVPGDVARALTSAGERLAAAVDAVPADAWGRTGQRSNGSTFTVETLLQYLWHDVAHHLVDVDA</sequence>
<dbReference type="PATRIC" id="fig|2041.4.peg.2705"/>
<evidence type="ECO:0000259" key="1">
    <source>
        <dbReference type="Pfam" id="PF12867"/>
    </source>
</evidence>
<evidence type="ECO:0000313" key="2">
    <source>
        <dbReference type="EMBL" id="ALX05542.1"/>
    </source>
</evidence>
<dbReference type="OrthoDB" id="3376896at2"/>
<dbReference type="RefSeq" id="WP_067859443.1">
    <property type="nucleotide sequence ID" value="NZ_CP011502.1"/>
</dbReference>
<protein>
    <submittedName>
        <fullName evidence="2">Methyltransferase type 12</fullName>
    </submittedName>
</protein>
<keyword evidence="2" id="KW-0489">Methyltransferase</keyword>
<dbReference type="Gene3D" id="1.20.120.450">
    <property type="entry name" value="dinb family like domain"/>
    <property type="match status" value="1"/>
</dbReference>
<dbReference type="Pfam" id="PF12867">
    <property type="entry name" value="DinB_2"/>
    <property type="match status" value="1"/>
</dbReference>
<dbReference type="Proteomes" id="UP000067689">
    <property type="component" value="Chromosome"/>
</dbReference>
<proteinExistence type="predicted"/>
<dbReference type="SUPFAM" id="SSF109854">
    <property type="entry name" value="DinB/YfiT-like putative metalloenzymes"/>
    <property type="match status" value="1"/>
</dbReference>